<feature type="transmembrane region" description="Helical" evidence="1">
    <location>
        <begin position="160"/>
        <end position="179"/>
    </location>
</feature>
<dbReference type="Proteomes" id="UP000636004">
    <property type="component" value="Unassembled WGS sequence"/>
</dbReference>
<name>A0A918VGG7_9FLAO</name>
<evidence type="ECO:0000313" key="2">
    <source>
        <dbReference type="EMBL" id="GGZ95088.1"/>
    </source>
</evidence>
<protein>
    <submittedName>
        <fullName evidence="2">Uncharacterized protein</fullName>
    </submittedName>
</protein>
<keyword evidence="1" id="KW-0472">Membrane</keyword>
<keyword evidence="1" id="KW-1133">Transmembrane helix</keyword>
<reference evidence="2" key="1">
    <citation type="journal article" date="2014" name="Int. J. Syst. Evol. Microbiol.">
        <title>Complete genome sequence of Corynebacterium casei LMG S-19264T (=DSM 44701T), isolated from a smear-ripened cheese.</title>
        <authorList>
            <consortium name="US DOE Joint Genome Institute (JGI-PGF)"/>
            <person name="Walter F."/>
            <person name="Albersmeier A."/>
            <person name="Kalinowski J."/>
            <person name="Ruckert C."/>
        </authorList>
    </citation>
    <scope>NUCLEOTIDE SEQUENCE</scope>
    <source>
        <strain evidence="2">KCTC 12710</strain>
    </source>
</reference>
<keyword evidence="3" id="KW-1185">Reference proteome</keyword>
<comment type="caution">
    <text evidence="2">The sequence shown here is derived from an EMBL/GenBank/DDBJ whole genome shotgun (WGS) entry which is preliminary data.</text>
</comment>
<proteinExistence type="predicted"/>
<evidence type="ECO:0000256" key="1">
    <source>
        <dbReference type="SAM" id="Phobius"/>
    </source>
</evidence>
<keyword evidence="1" id="KW-0812">Transmembrane</keyword>
<sequence>MATWIWNTSIEKNIDELNIDIIKKEVNLNEFEIEPILIFLPRLNAAISKTLENENYPSDYIQEAKFFIKIFKNHPHVKCTAFLSDIEGKKYMGDSISFNVNDNNFKEFKVRPSNDMDWASEGENQLNTSEWFGALIRYFMGFGKTKFNSFYNQKELKKNAIIGNLFQITLLIVFFYLLYRFTQ</sequence>
<dbReference type="AlphaFoldDB" id="A0A918VGG7"/>
<accession>A0A918VGG7</accession>
<dbReference type="EMBL" id="BMWZ01000026">
    <property type="protein sequence ID" value="GGZ95088.1"/>
    <property type="molecule type" value="Genomic_DNA"/>
</dbReference>
<organism evidence="2 3">
    <name type="scientific">Algibacter mikhailovii</name>
    <dbReference type="NCBI Taxonomy" id="425498"/>
    <lineage>
        <taxon>Bacteria</taxon>
        <taxon>Pseudomonadati</taxon>
        <taxon>Bacteroidota</taxon>
        <taxon>Flavobacteriia</taxon>
        <taxon>Flavobacteriales</taxon>
        <taxon>Flavobacteriaceae</taxon>
        <taxon>Algibacter</taxon>
    </lineage>
</organism>
<gene>
    <name evidence="2" type="ORF">GCM10007028_36480</name>
</gene>
<reference evidence="2" key="2">
    <citation type="submission" date="2020-09" db="EMBL/GenBank/DDBJ databases">
        <authorList>
            <person name="Sun Q."/>
            <person name="Kim S."/>
        </authorList>
    </citation>
    <scope>NUCLEOTIDE SEQUENCE</scope>
    <source>
        <strain evidence="2">KCTC 12710</strain>
    </source>
</reference>
<evidence type="ECO:0000313" key="3">
    <source>
        <dbReference type="Proteomes" id="UP000636004"/>
    </source>
</evidence>
<dbReference type="RefSeq" id="WP_189362884.1">
    <property type="nucleotide sequence ID" value="NZ_BMWZ01000026.1"/>
</dbReference>